<gene>
    <name evidence="1" type="primary">tnpB</name>
    <name evidence="1" type="ORF">GUK36_36915</name>
</gene>
<protein>
    <submittedName>
        <fullName evidence="1">IS66 family insertion sequence element accessory protein TnpB</fullName>
    </submittedName>
</protein>
<comment type="caution">
    <text evidence="1">The sequence shown here is derived from an EMBL/GenBank/DDBJ whole genome shotgun (WGS) entry which is preliminary data.</text>
</comment>
<proteinExistence type="predicted"/>
<sequence>MIIVAPGLVTDRHSAKTNGFNRKGHDGLAALVKNELPKDPFTGTVFIFRSRKADRLKLIYWDGSGLVMAYKRLEEHTFTWPDIRDGLMTLGHAQFEALFAGLDWRRVRSVEARAPTAIEWCDTMTRATNPGG</sequence>
<name>A0A6P0C5H8_RHILE</name>
<dbReference type="EMBL" id="WXXP01000056">
    <property type="protein sequence ID" value="NEK54860.1"/>
    <property type="molecule type" value="Genomic_DNA"/>
</dbReference>
<dbReference type="Proteomes" id="UP000471409">
    <property type="component" value="Unassembled WGS sequence"/>
</dbReference>
<evidence type="ECO:0000313" key="2">
    <source>
        <dbReference type="Proteomes" id="UP000471409"/>
    </source>
</evidence>
<reference evidence="1 2" key="1">
    <citation type="submission" date="2020-01" db="EMBL/GenBank/DDBJ databases">
        <title>Rhizobium genotypes associated with high levels of biological nitrogen fixation by grain legumes in a temperate-maritime cropping system.</title>
        <authorList>
            <person name="Maluk M."/>
            <person name="Francesc Ferrando Molina F."/>
            <person name="Lopez Del Egido L."/>
            <person name="Lafos M."/>
            <person name="Langarica-Fuentes A."/>
            <person name="Gebre Yohannes G."/>
            <person name="Young M.W."/>
            <person name="Martin P."/>
            <person name="Gantlett R."/>
            <person name="Kenicer G."/>
            <person name="Hawes C."/>
            <person name="Begg G.S."/>
            <person name="Quilliam R.S."/>
            <person name="Squire G.R."/>
            <person name="Poole P.S."/>
            <person name="Young P.W."/>
            <person name="Iannetta P.M."/>
            <person name="James E.K."/>
        </authorList>
    </citation>
    <scope>NUCLEOTIDE SEQUENCE [LARGE SCALE GENOMIC DNA]</scope>
    <source>
        <strain evidence="1 2">JHI944</strain>
    </source>
</reference>
<accession>A0A6P0C5H8</accession>
<dbReference type="RefSeq" id="WP_164000629.1">
    <property type="nucleotide sequence ID" value="NZ_WXXP01000056.1"/>
</dbReference>
<dbReference type="InterPro" id="IPR008878">
    <property type="entry name" value="Transposase_IS66_Orf2"/>
</dbReference>
<organism evidence="1 2">
    <name type="scientific">Rhizobium leguminosarum</name>
    <dbReference type="NCBI Taxonomy" id="384"/>
    <lineage>
        <taxon>Bacteria</taxon>
        <taxon>Pseudomonadati</taxon>
        <taxon>Pseudomonadota</taxon>
        <taxon>Alphaproteobacteria</taxon>
        <taxon>Hyphomicrobiales</taxon>
        <taxon>Rhizobiaceae</taxon>
        <taxon>Rhizobium/Agrobacterium group</taxon>
        <taxon>Rhizobium</taxon>
    </lineage>
</organism>
<dbReference type="NCBIfam" id="NF033819">
    <property type="entry name" value="IS66_TnpB"/>
    <property type="match status" value="1"/>
</dbReference>
<dbReference type="AlphaFoldDB" id="A0A6P0C5H8"/>
<dbReference type="PANTHER" id="PTHR36455:SF1">
    <property type="entry name" value="BLR8292 PROTEIN"/>
    <property type="match status" value="1"/>
</dbReference>
<dbReference type="Pfam" id="PF05717">
    <property type="entry name" value="TnpB_IS66"/>
    <property type="match status" value="1"/>
</dbReference>
<dbReference type="PANTHER" id="PTHR36455">
    <property type="match status" value="1"/>
</dbReference>
<evidence type="ECO:0000313" key="1">
    <source>
        <dbReference type="EMBL" id="NEK54860.1"/>
    </source>
</evidence>